<evidence type="ECO:0000256" key="3">
    <source>
        <dbReference type="ARBA" id="ARBA00022676"/>
    </source>
</evidence>
<evidence type="ECO:0000256" key="6">
    <source>
        <dbReference type="ARBA" id="ARBA00022984"/>
    </source>
</evidence>
<dbReference type="GO" id="GO:0008360">
    <property type="term" value="P:regulation of cell shape"/>
    <property type="evidence" value="ECO:0007669"/>
    <property type="project" value="UniProtKB-KW"/>
</dbReference>
<feature type="binding site" evidence="10">
    <location>
        <position position="287"/>
    </location>
    <ligand>
        <name>UDP-N-acetyl-alpha-D-glucosamine</name>
        <dbReference type="ChEBI" id="CHEBI:57705"/>
    </ligand>
</feature>
<feature type="domain" description="Glycosyl transferase family 28 C-terminal" evidence="12">
    <location>
        <begin position="178"/>
        <end position="335"/>
    </location>
</feature>
<dbReference type="GO" id="GO:0071555">
    <property type="term" value="P:cell wall organization"/>
    <property type="evidence" value="ECO:0007669"/>
    <property type="project" value="UniProtKB-KW"/>
</dbReference>
<dbReference type="Pfam" id="PF04101">
    <property type="entry name" value="Glyco_tran_28_C"/>
    <property type="match status" value="1"/>
</dbReference>
<feature type="binding site" evidence="10">
    <location>
        <position position="242"/>
    </location>
    <ligand>
        <name>UDP-N-acetyl-alpha-D-glucosamine</name>
        <dbReference type="ChEBI" id="CHEBI:57705"/>
    </ligand>
</feature>
<feature type="binding site" evidence="10">
    <location>
        <position position="117"/>
    </location>
    <ligand>
        <name>UDP-N-acetyl-alpha-D-glucosamine</name>
        <dbReference type="ChEBI" id="CHEBI:57705"/>
    </ligand>
</feature>
<dbReference type="PANTHER" id="PTHR21015:SF22">
    <property type="entry name" value="GLYCOSYLTRANSFERASE"/>
    <property type="match status" value="1"/>
</dbReference>
<comment type="catalytic activity">
    <reaction evidence="10">
        <text>di-trans,octa-cis-undecaprenyl diphospho-N-acetyl-alpha-D-muramoyl-L-alanyl-D-glutamyl-meso-2,6-diaminopimeloyl-D-alanyl-D-alanine + UDP-N-acetyl-alpha-D-glucosamine = di-trans,octa-cis-undecaprenyl diphospho-[N-acetyl-alpha-D-glucosaminyl-(1-&gt;4)]-N-acetyl-alpha-D-muramoyl-L-alanyl-D-glutamyl-meso-2,6-diaminopimeloyl-D-alanyl-D-alanine + UDP + H(+)</text>
        <dbReference type="Rhea" id="RHEA:31227"/>
        <dbReference type="ChEBI" id="CHEBI:15378"/>
        <dbReference type="ChEBI" id="CHEBI:57705"/>
        <dbReference type="ChEBI" id="CHEBI:58223"/>
        <dbReference type="ChEBI" id="CHEBI:61387"/>
        <dbReference type="ChEBI" id="CHEBI:61388"/>
        <dbReference type="EC" id="2.4.1.227"/>
    </reaction>
</comment>
<dbReference type="GO" id="GO:0050511">
    <property type="term" value="F:undecaprenyldiphospho-muramoylpentapeptide beta-N-acetylglucosaminyltransferase activity"/>
    <property type="evidence" value="ECO:0007669"/>
    <property type="project" value="UniProtKB-UniRule"/>
</dbReference>
<keyword evidence="5 10" id="KW-0133">Cell shape</keyword>
<dbReference type="CDD" id="cd03785">
    <property type="entry name" value="GT28_MurG"/>
    <property type="match status" value="1"/>
</dbReference>
<accession>A0A2A4XIF8</accession>
<comment type="subcellular location">
    <subcellularLocation>
        <location evidence="10">Cell membrane</location>
        <topology evidence="10">Peripheral membrane protein</topology>
        <orientation evidence="10">Cytoplasmic side</orientation>
    </subcellularLocation>
</comment>
<keyword evidence="6 10" id="KW-0573">Peptidoglycan synthesis</keyword>
<keyword evidence="1 10" id="KW-1003">Cell membrane</keyword>
<dbReference type="UniPathway" id="UPA00219"/>
<dbReference type="GO" id="GO:0009252">
    <property type="term" value="P:peptidoglycan biosynthetic process"/>
    <property type="evidence" value="ECO:0007669"/>
    <property type="project" value="UniProtKB-UniRule"/>
</dbReference>
<gene>
    <name evidence="10 13" type="primary">murG</name>
    <name evidence="13" type="ORF">COB20_01055</name>
</gene>
<dbReference type="GO" id="GO:0005975">
    <property type="term" value="P:carbohydrate metabolic process"/>
    <property type="evidence" value="ECO:0007669"/>
    <property type="project" value="InterPro"/>
</dbReference>
<dbReference type="EMBL" id="NVUL01000003">
    <property type="protein sequence ID" value="PCI81877.1"/>
    <property type="molecule type" value="Genomic_DNA"/>
</dbReference>
<dbReference type="GO" id="GO:0051991">
    <property type="term" value="F:UDP-N-acetyl-D-glucosamine:N-acetylmuramoyl-L-alanyl-D-glutamyl-meso-2,6-diaminopimelyl-D-alanyl-D-alanine-diphosphoundecaprenol 4-beta-N-acetylglucosaminlytransferase activity"/>
    <property type="evidence" value="ECO:0007669"/>
    <property type="project" value="RHEA"/>
</dbReference>
<dbReference type="AlphaFoldDB" id="A0A2A4XIF8"/>
<name>A0A2A4XIF8_9GAMM</name>
<keyword evidence="4 10" id="KW-0808">Transferase</keyword>
<evidence type="ECO:0000259" key="11">
    <source>
        <dbReference type="Pfam" id="PF03033"/>
    </source>
</evidence>
<feature type="binding site" evidence="10">
    <location>
        <position position="156"/>
    </location>
    <ligand>
        <name>UDP-N-acetyl-alpha-D-glucosamine</name>
        <dbReference type="ChEBI" id="CHEBI:57705"/>
    </ligand>
</feature>
<dbReference type="Proteomes" id="UP000218767">
    <property type="component" value="Unassembled WGS sequence"/>
</dbReference>
<evidence type="ECO:0000259" key="12">
    <source>
        <dbReference type="Pfam" id="PF04101"/>
    </source>
</evidence>
<keyword evidence="7 10" id="KW-0472">Membrane</keyword>
<evidence type="ECO:0000256" key="4">
    <source>
        <dbReference type="ARBA" id="ARBA00022679"/>
    </source>
</evidence>
<dbReference type="InterPro" id="IPR006009">
    <property type="entry name" value="GlcNAc_MurG"/>
</dbReference>
<feature type="binding site" evidence="10">
    <location>
        <begin position="5"/>
        <end position="7"/>
    </location>
    <ligand>
        <name>UDP-N-acetyl-alpha-D-glucosamine</name>
        <dbReference type="ChEBI" id="CHEBI:57705"/>
    </ligand>
</feature>
<evidence type="ECO:0000256" key="7">
    <source>
        <dbReference type="ARBA" id="ARBA00023136"/>
    </source>
</evidence>
<keyword evidence="2 10" id="KW-0132">Cell division</keyword>
<dbReference type="InterPro" id="IPR007235">
    <property type="entry name" value="Glyco_trans_28_C"/>
</dbReference>
<keyword evidence="9 10" id="KW-0961">Cell wall biogenesis/degradation</keyword>
<keyword evidence="3 10" id="KW-0328">Glycosyltransferase</keyword>
<evidence type="ECO:0000256" key="1">
    <source>
        <dbReference type="ARBA" id="ARBA00022475"/>
    </source>
</evidence>
<comment type="caution">
    <text evidence="10">Lacks conserved residue(s) required for the propagation of feature annotation.</text>
</comment>
<dbReference type="HAMAP" id="MF_00033">
    <property type="entry name" value="MurG"/>
    <property type="match status" value="1"/>
</dbReference>
<dbReference type="SUPFAM" id="SSF53756">
    <property type="entry name" value="UDP-Glycosyltransferase/glycogen phosphorylase"/>
    <property type="match status" value="1"/>
</dbReference>
<sequence length="356" mass="38507">MAAGTGGHVFPALSIAQKLQEQNVRTEWMGTHQGMENRLLEGTGIRIHAVSTKGLKGKGIVRLIAAPFMLVQALIQSMRILSKVQPDCVLGMGGFVSGPGGLAAKLMGRKLAIHEQNSVPGFTNKLLAKIANQVFEAFPNTFSKSEKVIHTGNPLRKEIADLALRTRSLEEASGPLQILVLGGSQGALAINEIVPELLAEWSKENRPSVRHQTGDRTLETTQAIYRDKGLDVAERIQVVPFISDMAEAYSWADLVICRSGASTVSEIAAAGLPSILVPYPHHSDRQQTHNANWLVQAGAAFLLEQKGLTVPALRALVLDLNENRNKLQQMSDSAKSIAICDADEIIARRCLELAHA</sequence>
<evidence type="ECO:0000256" key="5">
    <source>
        <dbReference type="ARBA" id="ARBA00022960"/>
    </source>
</evidence>
<dbReference type="EC" id="2.4.1.227" evidence="10"/>
<evidence type="ECO:0000313" key="14">
    <source>
        <dbReference type="Proteomes" id="UP000218767"/>
    </source>
</evidence>
<organism evidence="13 14">
    <name type="scientific">SAR86 cluster bacterium</name>
    <dbReference type="NCBI Taxonomy" id="2030880"/>
    <lineage>
        <taxon>Bacteria</taxon>
        <taxon>Pseudomonadati</taxon>
        <taxon>Pseudomonadota</taxon>
        <taxon>Gammaproteobacteria</taxon>
        <taxon>SAR86 cluster</taxon>
    </lineage>
</organism>
<comment type="pathway">
    <text evidence="10">Cell wall biogenesis; peptidoglycan biosynthesis.</text>
</comment>
<comment type="caution">
    <text evidence="13">The sequence shown here is derived from an EMBL/GenBank/DDBJ whole genome shotgun (WGS) entry which is preliminary data.</text>
</comment>
<comment type="similarity">
    <text evidence="10">Belongs to the glycosyltransferase 28 family. MurG subfamily.</text>
</comment>
<comment type="function">
    <text evidence="10">Cell wall formation. Catalyzes the transfer of a GlcNAc subunit on undecaprenyl-pyrophosphoryl-MurNAc-pentapeptide (lipid intermediate I) to form undecaprenyl-pyrophosphoryl-MurNAc-(pentapeptide)GlcNAc (lipid intermediate II).</text>
</comment>
<dbReference type="GO" id="GO:0051301">
    <property type="term" value="P:cell division"/>
    <property type="evidence" value="ECO:0007669"/>
    <property type="project" value="UniProtKB-KW"/>
</dbReference>
<dbReference type="InterPro" id="IPR004276">
    <property type="entry name" value="GlycoTrans_28_N"/>
</dbReference>
<evidence type="ECO:0000256" key="10">
    <source>
        <dbReference type="HAMAP-Rule" id="MF_00033"/>
    </source>
</evidence>
<dbReference type="GO" id="GO:0005886">
    <property type="term" value="C:plasma membrane"/>
    <property type="evidence" value="ECO:0007669"/>
    <property type="project" value="UniProtKB-SubCell"/>
</dbReference>
<keyword evidence="8 10" id="KW-0131">Cell cycle</keyword>
<dbReference type="NCBIfam" id="TIGR01133">
    <property type="entry name" value="murG"/>
    <property type="match status" value="1"/>
</dbReference>
<dbReference type="Gene3D" id="3.40.50.2000">
    <property type="entry name" value="Glycogen Phosphorylase B"/>
    <property type="match status" value="2"/>
</dbReference>
<reference evidence="14" key="1">
    <citation type="submission" date="2017-08" db="EMBL/GenBank/DDBJ databases">
        <title>A dynamic microbial community with high functional redundancy inhabits the cold, oxic subseafloor aquifer.</title>
        <authorList>
            <person name="Tully B.J."/>
            <person name="Wheat C.G."/>
            <person name="Glazer B.T."/>
            <person name="Huber J.A."/>
        </authorList>
    </citation>
    <scope>NUCLEOTIDE SEQUENCE [LARGE SCALE GENOMIC DNA]</scope>
</reference>
<protein>
    <recommendedName>
        <fullName evidence="10">UDP-N-acetylglucosamine--N-acetylmuramyl-(pentapeptide) pyrophosphoryl-undecaprenol N-acetylglucosamine transferase</fullName>
        <ecNumber evidence="10">2.4.1.227</ecNumber>
    </recommendedName>
    <alternativeName>
        <fullName evidence="10">Undecaprenyl-PP-MurNAc-pentapeptide-UDPGlcNAc GlcNAc transferase</fullName>
    </alternativeName>
</protein>
<evidence type="ECO:0000256" key="8">
    <source>
        <dbReference type="ARBA" id="ARBA00023306"/>
    </source>
</evidence>
<evidence type="ECO:0000256" key="9">
    <source>
        <dbReference type="ARBA" id="ARBA00023316"/>
    </source>
</evidence>
<dbReference type="PANTHER" id="PTHR21015">
    <property type="entry name" value="UDP-N-ACETYLGLUCOSAMINE--N-ACETYLMURAMYL-(PENTAPEPTIDE) PYROPHOSPHORYL-UNDECAPRENOL N-ACETYLGLUCOSAMINE TRANSFERASE 1"/>
    <property type="match status" value="1"/>
</dbReference>
<dbReference type="Pfam" id="PF03033">
    <property type="entry name" value="Glyco_transf_28"/>
    <property type="match status" value="1"/>
</dbReference>
<proteinExistence type="inferred from homology"/>
<feature type="domain" description="Glycosyltransferase family 28 N-terminal" evidence="11">
    <location>
        <begin position="1"/>
        <end position="135"/>
    </location>
</feature>
<evidence type="ECO:0000313" key="13">
    <source>
        <dbReference type="EMBL" id="PCI81877.1"/>
    </source>
</evidence>
<feature type="binding site" evidence="10">
    <location>
        <position position="184"/>
    </location>
    <ligand>
        <name>UDP-N-acetyl-alpha-D-glucosamine</name>
        <dbReference type="ChEBI" id="CHEBI:57705"/>
    </ligand>
</feature>
<evidence type="ECO:0000256" key="2">
    <source>
        <dbReference type="ARBA" id="ARBA00022618"/>
    </source>
</evidence>